<gene>
    <name evidence="3" type="ORF">BN869_000004059_1</name>
    <name evidence="4" type="ORF">IM811_010363</name>
</gene>
<keyword evidence="1" id="KW-0472">Membrane</keyword>
<dbReference type="AlphaFoldDB" id="A0A0B7JSH2"/>
<name>A0A0B7JSH2_BIOOC</name>
<dbReference type="EMBL" id="CDPU01000009">
    <property type="protein sequence ID" value="CEO48003.1"/>
    <property type="molecule type" value="Genomic_DNA"/>
</dbReference>
<evidence type="ECO:0000256" key="2">
    <source>
        <dbReference type="SAM" id="SignalP"/>
    </source>
</evidence>
<reference evidence="3" key="1">
    <citation type="submission" date="2015-01" db="EMBL/GenBank/DDBJ databases">
        <authorList>
            <person name="Durling Mikael"/>
        </authorList>
    </citation>
    <scope>NUCLEOTIDE SEQUENCE</scope>
</reference>
<dbReference type="PANTHER" id="PTHR36854:SF1">
    <property type="entry name" value="TRANSMEMBRANE PROTEIN"/>
    <property type="match status" value="1"/>
</dbReference>
<proteinExistence type="predicted"/>
<sequence>MARINLLLLYLISLITLVSAGGSPTFCKCTCFKNSTLIILDEPAESNNHADLAFAGLRSLVSPDYATVNESPRAVSGLCAECTKAFCLGQELDICEKAKESDVATQCFKRDSIKDRLIVWGFLIGTLGLLSWAAIRRLMAWRQQRAANRNSMNYGHIPQR</sequence>
<feature type="transmembrane region" description="Helical" evidence="1">
    <location>
        <begin position="117"/>
        <end position="135"/>
    </location>
</feature>
<dbReference type="Proteomes" id="UP000616885">
    <property type="component" value="Unassembled WGS sequence"/>
</dbReference>
<protein>
    <submittedName>
        <fullName evidence="3">Uncharacterized protein</fullName>
    </submittedName>
</protein>
<feature type="chain" id="PRO_5044541103" evidence="2">
    <location>
        <begin position="21"/>
        <end position="160"/>
    </location>
</feature>
<accession>A0A0B7JSH2</accession>
<evidence type="ECO:0000313" key="4">
    <source>
        <dbReference type="EMBL" id="KAF9754922.1"/>
    </source>
</evidence>
<dbReference type="EMBL" id="JADCTT010000003">
    <property type="protein sequence ID" value="KAF9754922.1"/>
    <property type="molecule type" value="Genomic_DNA"/>
</dbReference>
<keyword evidence="1" id="KW-1133">Transmembrane helix</keyword>
<keyword evidence="2" id="KW-0732">Signal</keyword>
<reference evidence="4" key="2">
    <citation type="submission" date="2020-10" db="EMBL/GenBank/DDBJ databases">
        <title>High-Quality Genome Resource of Clonostachys rosea strain S41 by Oxford Nanopore Long-Read Sequencing.</title>
        <authorList>
            <person name="Wang H."/>
        </authorList>
    </citation>
    <scope>NUCLEOTIDE SEQUENCE</scope>
    <source>
        <strain evidence="4">S41</strain>
    </source>
</reference>
<keyword evidence="1" id="KW-0812">Transmembrane</keyword>
<feature type="signal peptide" evidence="2">
    <location>
        <begin position="1"/>
        <end position="20"/>
    </location>
</feature>
<evidence type="ECO:0000256" key="1">
    <source>
        <dbReference type="SAM" id="Phobius"/>
    </source>
</evidence>
<evidence type="ECO:0000313" key="3">
    <source>
        <dbReference type="EMBL" id="CEO48003.1"/>
    </source>
</evidence>
<organism evidence="3">
    <name type="scientific">Bionectria ochroleuca</name>
    <name type="common">Gliocladium roseum</name>
    <dbReference type="NCBI Taxonomy" id="29856"/>
    <lineage>
        <taxon>Eukaryota</taxon>
        <taxon>Fungi</taxon>
        <taxon>Dikarya</taxon>
        <taxon>Ascomycota</taxon>
        <taxon>Pezizomycotina</taxon>
        <taxon>Sordariomycetes</taxon>
        <taxon>Hypocreomycetidae</taxon>
        <taxon>Hypocreales</taxon>
        <taxon>Bionectriaceae</taxon>
        <taxon>Clonostachys</taxon>
    </lineage>
</organism>
<dbReference type="PANTHER" id="PTHR36854">
    <property type="entry name" value="CHROMOSOME 9, WHOLE GENOME SHOTGUN SEQUENCE"/>
    <property type="match status" value="1"/>
</dbReference>